<evidence type="ECO:0000313" key="4">
    <source>
        <dbReference type="Proteomes" id="UP000052052"/>
    </source>
</evidence>
<dbReference type="PATRIC" id="fig|344882.3.peg.150"/>
<dbReference type="InterPro" id="IPR011933">
    <property type="entry name" value="Double_TM_dom"/>
</dbReference>
<dbReference type="Proteomes" id="UP000052052">
    <property type="component" value="Unassembled WGS sequence"/>
</dbReference>
<name>A0A0R0CR79_9GAMM</name>
<dbReference type="STRING" id="344882.ABB29_00730"/>
<evidence type="ECO:0000259" key="2">
    <source>
        <dbReference type="Pfam" id="PF07584"/>
    </source>
</evidence>
<feature type="transmembrane region" description="Helical" evidence="1">
    <location>
        <begin position="57"/>
        <end position="75"/>
    </location>
</feature>
<keyword evidence="1" id="KW-0812">Transmembrane</keyword>
<keyword evidence="1" id="KW-1133">Transmembrane helix</keyword>
<dbReference type="AlphaFoldDB" id="A0A0R0CR79"/>
<keyword evidence="1" id="KW-0472">Membrane</keyword>
<accession>A0A0R0CR79</accession>
<feature type="domain" description="Aerotolerance regulator N-terminal" evidence="2">
    <location>
        <begin position="4"/>
        <end position="77"/>
    </location>
</feature>
<keyword evidence="4" id="KW-1185">Reference proteome</keyword>
<dbReference type="EMBL" id="LDJL01000001">
    <property type="protein sequence ID" value="KRG72021.1"/>
    <property type="molecule type" value="Genomic_DNA"/>
</dbReference>
<evidence type="ECO:0000256" key="1">
    <source>
        <dbReference type="SAM" id="Phobius"/>
    </source>
</evidence>
<sequence length="413" mass="44749">MSLALLLPAGLAALAALLLPLLLHLARRSQQTPLPFAALRWLRRKPRPRRQIRFDEWLLLVLRLLLLALLALWLARPVLSGAPDRRPWVAVAPGVDAGQLSALPLPLDARLHWLAPQWPALADVPTLPAPADAASISSLLRQLDQELPAATPLTVIVPSVLQGVDAQRPRLSRGIDWRVLPGQMPAPAAARTRTLAVDLRVAQDCGDNCVPGGRYLRAALNAWQTPATRQSGYAAGHRDEHAAIATSAGKEVPADGKMVLFWWLPDPVPAAVWRWVSDGGSLVLPSTVQLPVAAAKGKQPVLAPAASNAGDGQPLLQATRWQRGRVLRFSQPLRPSSMPQLLQAEFPATLRQALQPETTAPSRVAADTFRPLTGAEPGRAVPRDLRDWLLPIILLLFAAERWLATRRSRGAAP</sequence>
<dbReference type="RefSeq" id="WP_083487318.1">
    <property type="nucleotide sequence ID" value="NZ_LDJL01000001.1"/>
</dbReference>
<protein>
    <recommendedName>
        <fullName evidence="2">Aerotolerance regulator N-terminal domain-containing protein</fullName>
    </recommendedName>
</protein>
<dbReference type="NCBIfam" id="TIGR02226">
    <property type="entry name" value="two_anch"/>
    <property type="match status" value="1"/>
</dbReference>
<dbReference type="Pfam" id="PF07584">
    <property type="entry name" value="BatA"/>
    <property type="match status" value="1"/>
</dbReference>
<comment type="caution">
    <text evidence="3">The sequence shown here is derived from an EMBL/GenBank/DDBJ whole genome shotgun (WGS) entry which is preliminary data.</text>
</comment>
<gene>
    <name evidence="3" type="ORF">ABB29_00730</name>
</gene>
<evidence type="ECO:0000313" key="3">
    <source>
        <dbReference type="EMBL" id="KRG72021.1"/>
    </source>
</evidence>
<dbReference type="PANTHER" id="PTHR37464:SF1">
    <property type="entry name" value="BLL2463 PROTEIN"/>
    <property type="match status" value="1"/>
</dbReference>
<dbReference type="OrthoDB" id="7390489at2"/>
<organism evidence="3 4">
    <name type="scientific">Pseudoxanthomonas dokdonensis</name>
    <dbReference type="NCBI Taxonomy" id="344882"/>
    <lineage>
        <taxon>Bacteria</taxon>
        <taxon>Pseudomonadati</taxon>
        <taxon>Pseudomonadota</taxon>
        <taxon>Gammaproteobacteria</taxon>
        <taxon>Lysobacterales</taxon>
        <taxon>Lysobacteraceae</taxon>
        <taxon>Pseudoxanthomonas</taxon>
    </lineage>
</organism>
<dbReference type="PANTHER" id="PTHR37464">
    <property type="entry name" value="BLL2463 PROTEIN"/>
    <property type="match status" value="1"/>
</dbReference>
<reference evidence="3 4" key="1">
    <citation type="submission" date="2015-05" db="EMBL/GenBank/DDBJ databases">
        <title>Genome sequencing and analysis of members of genus Stenotrophomonas.</title>
        <authorList>
            <person name="Patil P.P."/>
            <person name="Midha S."/>
            <person name="Patil P.B."/>
        </authorList>
    </citation>
    <scope>NUCLEOTIDE SEQUENCE [LARGE SCALE GENOMIC DNA]</scope>
    <source>
        <strain evidence="3 4">DSM 21858</strain>
    </source>
</reference>
<dbReference type="InterPro" id="IPR024163">
    <property type="entry name" value="Aerotolerance_reg_N"/>
</dbReference>
<proteinExistence type="predicted"/>